<evidence type="ECO:0000313" key="2">
    <source>
        <dbReference type="EMBL" id="WOV89045.1"/>
    </source>
</evidence>
<dbReference type="SUPFAM" id="SSF52833">
    <property type="entry name" value="Thioredoxin-like"/>
    <property type="match status" value="1"/>
</dbReference>
<keyword evidence="3" id="KW-1185">Reference proteome</keyword>
<evidence type="ECO:0000313" key="3">
    <source>
        <dbReference type="Proteomes" id="UP001303902"/>
    </source>
</evidence>
<dbReference type="InterPro" id="IPR013766">
    <property type="entry name" value="Thioredoxin_domain"/>
</dbReference>
<proteinExistence type="predicted"/>
<protein>
    <submittedName>
        <fullName evidence="2">Thioredoxin family protein</fullName>
    </submittedName>
</protein>
<dbReference type="Gene3D" id="3.40.30.10">
    <property type="entry name" value="Glutaredoxin"/>
    <property type="match status" value="1"/>
</dbReference>
<reference evidence="2 3" key="1">
    <citation type="submission" date="2023-06" db="EMBL/GenBank/DDBJ databases">
        <title>Sporosarcina sp. nov., isolated from Korean tranditional fermented seafood 'Jeotgal'.</title>
        <authorList>
            <person name="Yang A.I."/>
            <person name="Shin N.-R."/>
        </authorList>
    </citation>
    <scope>NUCLEOTIDE SEQUENCE [LARGE SCALE GENOMIC DNA]</scope>
    <source>
        <strain evidence="2 3">T2O-4</strain>
    </source>
</reference>
<dbReference type="CDD" id="cd02947">
    <property type="entry name" value="TRX_family"/>
    <property type="match status" value="1"/>
</dbReference>
<dbReference type="RefSeq" id="WP_317970719.1">
    <property type="nucleotide sequence ID" value="NZ_CP129118.1"/>
</dbReference>
<sequence>MKEIGTFEQWLEIKVNEPQLVLFVKTENCSVCEGLYPQVDALRSDYTIPFFKVNIAKVPEMAGQLSLFTAPVVLLFHEGREMSRFARFVQMEELKYRLDELMERREGHE</sequence>
<dbReference type="Pfam" id="PF00085">
    <property type="entry name" value="Thioredoxin"/>
    <property type="match status" value="1"/>
</dbReference>
<dbReference type="InterPro" id="IPR036249">
    <property type="entry name" value="Thioredoxin-like_sf"/>
</dbReference>
<organism evidence="2 3">
    <name type="scientific">Sporosarcina oncorhynchi</name>
    <dbReference type="NCBI Taxonomy" id="3056444"/>
    <lineage>
        <taxon>Bacteria</taxon>
        <taxon>Bacillati</taxon>
        <taxon>Bacillota</taxon>
        <taxon>Bacilli</taxon>
        <taxon>Bacillales</taxon>
        <taxon>Caryophanaceae</taxon>
        <taxon>Sporosarcina</taxon>
    </lineage>
</organism>
<gene>
    <name evidence="2" type="ORF">QWT69_08050</name>
</gene>
<feature type="domain" description="Thioredoxin" evidence="1">
    <location>
        <begin position="15"/>
        <end position="97"/>
    </location>
</feature>
<accession>A0ABZ0LA75</accession>
<evidence type="ECO:0000259" key="1">
    <source>
        <dbReference type="Pfam" id="PF00085"/>
    </source>
</evidence>
<dbReference type="EMBL" id="CP129118">
    <property type="protein sequence ID" value="WOV89045.1"/>
    <property type="molecule type" value="Genomic_DNA"/>
</dbReference>
<dbReference type="Proteomes" id="UP001303902">
    <property type="component" value="Chromosome"/>
</dbReference>
<name>A0ABZ0LA75_9BACL</name>